<dbReference type="SMR" id="A0A482XPB0"/>
<name>A0A482XPB0_LAOST</name>
<comment type="caution">
    <text evidence="1">The sequence shown here is derived from an EMBL/GenBank/DDBJ whole genome shotgun (WGS) entry which is preliminary data.</text>
</comment>
<evidence type="ECO:0000313" key="2">
    <source>
        <dbReference type="Proteomes" id="UP000291343"/>
    </source>
</evidence>
<dbReference type="InParanoid" id="A0A482XPB0"/>
<proteinExistence type="predicted"/>
<keyword evidence="2" id="KW-1185">Reference proteome</keyword>
<accession>A0A482XPB0</accession>
<sequence length="161" mass="18144">MKVPNEIKAYPEILSGGIYEELLNFSVNGNSSSATTPATKRPPLLRQDSVCLSPKKSVLHRDPHTGKAVQERNKYALSVWRRVRLKLEGRDRDPGRKYSVQEQFSTKIRFEISSFTRLENLDSRNSTETNDVRGSRNLGETRVSRTLVAPHTCPTEIGTSS</sequence>
<dbReference type="AlphaFoldDB" id="A0A482XPB0"/>
<dbReference type="STRING" id="195883.A0A482XPB0"/>
<dbReference type="Proteomes" id="UP000291343">
    <property type="component" value="Unassembled WGS sequence"/>
</dbReference>
<gene>
    <name evidence="1" type="ORF">LSTR_LSTR014769</name>
</gene>
<protein>
    <submittedName>
        <fullName evidence="1">Uncharacterized protein</fullName>
    </submittedName>
</protein>
<dbReference type="OrthoDB" id="10065496at2759"/>
<dbReference type="EMBL" id="QKKF02005111">
    <property type="protein sequence ID" value="RZF47001.1"/>
    <property type="molecule type" value="Genomic_DNA"/>
</dbReference>
<evidence type="ECO:0000313" key="1">
    <source>
        <dbReference type="EMBL" id="RZF47001.1"/>
    </source>
</evidence>
<reference evidence="1 2" key="1">
    <citation type="journal article" date="2017" name="Gigascience">
        <title>Genome sequence of the small brown planthopper, Laodelphax striatellus.</title>
        <authorList>
            <person name="Zhu J."/>
            <person name="Jiang F."/>
            <person name="Wang X."/>
            <person name="Yang P."/>
            <person name="Bao Y."/>
            <person name="Zhao W."/>
            <person name="Wang W."/>
            <person name="Lu H."/>
            <person name="Wang Q."/>
            <person name="Cui N."/>
            <person name="Li J."/>
            <person name="Chen X."/>
            <person name="Luo L."/>
            <person name="Yu J."/>
            <person name="Kang L."/>
            <person name="Cui F."/>
        </authorList>
    </citation>
    <scope>NUCLEOTIDE SEQUENCE [LARGE SCALE GENOMIC DNA]</scope>
    <source>
        <strain evidence="1">Lst14</strain>
    </source>
</reference>
<organism evidence="1 2">
    <name type="scientific">Laodelphax striatellus</name>
    <name type="common">Small brown planthopper</name>
    <name type="synonym">Delphax striatella</name>
    <dbReference type="NCBI Taxonomy" id="195883"/>
    <lineage>
        <taxon>Eukaryota</taxon>
        <taxon>Metazoa</taxon>
        <taxon>Ecdysozoa</taxon>
        <taxon>Arthropoda</taxon>
        <taxon>Hexapoda</taxon>
        <taxon>Insecta</taxon>
        <taxon>Pterygota</taxon>
        <taxon>Neoptera</taxon>
        <taxon>Paraneoptera</taxon>
        <taxon>Hemiptera</taxon>
        <taxon>Auchenorrhyncha</taxon>
        <taxon>Fulgoroidea</taxon>
        <taxon>Delphacidae</taxon>
        <taxon>Criomorphinae</taxon>
        <taxon>Laodelphax</taxon>
    </lineage>
</organism>